<organism evidence="7 8">
    <name type="scientific">Mobilicoccus caccae</name>
    <dbReference type="NCBI Taxonomy" id="1859295"/>
    <lineage>
        <taxon>Bacteria</taxon>
        <taxon>Bacillati</taxon>
        <taxon>Actinomycetota</taxon>
        <taxon>Actinomycetes</taxon>
        <taxon>Micrococcales</taxon>
        <taxon>Dermatophilaceae</taxon>
        <taxon>Mobilicoccus</taxon>
    </lineage>
</organism>
<dbReference type="PANTHER" id="PTHR47053">
    <property type="entry name" value="MUREIN DD-ENDOPEPTIDASE MEPH-RELATED"/>
    <property type="match status" value="1"/>
</dbReference>
<comment type="similarity">
    <text evidence="1">Belongs to the peptidase C40 family.</text>
</comment>
<dbReference type="PANTHER" id="PTHR47053:SF1">
    <property type="entry name" value="MUREIN DD-ENDOPEPTIDASE MEPH-RELATED"/>
    <property type="match status" value="1"/>
</dbReference>
<dbReference type="SUPFAM" id="SSF54001">
    <property type="entry name" value="Cysteine proteinases"/>
    <property type="match status" value="1"/>
</dbReference>
<dbReference type="RefSeq" id="WP_284305734.1">
    <property type="nucleotide sequence ID" value="NZ_BSUO01000001.1"/>
</dbReference>
<dbReference type="InterPro" id="IPR051202">
    <property type="entry name" value="Peptidase_C40"/>
</dbReference>
<accession>A0ABQ6IWG8</accession>
<dbReference type="InterPro" id="IPR000064">
    <property type="entry name" value="NLP_P60_dom"/>
</dbReference>
<dbReference type="Pfam" id="PF00877">
    <property type="entry name" value="NLPC_P60"/>
    <property type="match status" value="1"/>
</dbReference>
<dbReference type="Proteomes" id="UP001157126">
    <property type="component" value="Unassembled WGS sequence"/>
</dbReference>
<name>A0ABQ6IWG8_9MICO</name>
<keyword evidence="5" id="KW-0732">Signal</keyword>
<sequence length="207" mass="21942">MKRLLVAATAAVVAMPVIASTAPAAHAAPAQVTSTASVASLAGVNAAPAASSIAAYRAAAINQANRYSRQATKVSWRQKGRNATHLGKLTQQARLHHTKRAVFISRTQLGTRYRWGGTTPAGFDCSGYTKYVYGKAGKNLPRTAAQQFRATKRTSNPAPGDLVFFGGARAHHVGIYLGNGRMIHSPRSGKSVEVAKVWRGASYGKVR</sequence>
<feature type="chain" id="PRO_5046417745" description="NlpC/P60 domain-containing protein" evidence="5">
    <location>
        <begin position="20"/>
        <end position="207"/>
    </location>
</feature>
<evidence type="ECO:0000259" key="6">
    <source>
        <dbReference type="PROSITE" id="PS51935"/>
    </source>
</evidence>
<evidence type="ECO:0000256" key="3">
    <source>
        <dbReference type="ARBA" id="ARBA00022801"/>
    </source>
</evidence>
<dbReference type="Gene3D" id="3.90.1720.10">
    <property type="entry name" value="endopeptidase domain like (from Nostoc punctiforme)"/>
    <property type="match status" value="1"/>
</dbReference>
<keyword evidence="4" id="KW-0788">Thiol protease</keyword>
<protein>
    <recommendedName>
        <fullName evidence="6">NlpC/P60 domain-containing protein</fullName>
    </recommendedName>
</protein>
<comment type="caution">
    <text evidence="7">The sequence shown here is derived from an EMBL/GenBank/DDBJ whole genome shotgun (WGS) entry which is preliminary data.</text>
</comment>
<evidence type="ECO:0000256" key="1">
    <source>
        <dbReference type="ARBA" id="ARBA00007074"/>
    </source>
</evidence>
<evidence type="ECO:0000256" key="4">
    <source>
        <dbReference type="ARBA" id="ARBA00022807"/>
    </source>
</evidence>
<evidence type="ECO:0000313" key="7">
    <source>
        <dbReference type="EMBL" id="GMA42295.1"/>
    </source>
</evidence>
<keyword evidence="3" id="KW-0378">Hydrolase</keyword>
<evidence type="ECO:0000256" key="2">
    <source>
        <dbReference type="ARBA" id="ARBA00022670"/>
    </source>
</evidence>
<dbReference type="EMBL" id="BSUO01000001">
    <property type="protein sequence ID" value="GMA42295.1"/>
    <property type="molecule type" value="Genomic_DNA"/>
</dbReference>
<gene>
    <name evidence="7" type="ORF">GCM10025883_43400</name>
</gene>
<dbReference type="PROSITE" id="PS51935">
    <property type="entry name" value="NLPC_P60"/>
    <property type="match status" value="1"/>
</dbReference>
<evidence type="ECO:0000313" key="8">
    <source>
        <dbReference type="Proteomes" id="UP001157126"/>
    </source>
</evidence>
<feature type="signal peptide" evidence="5">
    <location>
        <begin position="1"/>
        <end position="19"/>
    </location>
</feature>
<dbReference type="InterPro" id="IPR038765">
    <property type="entry name" value="Papain-like_cys_pep_sf"/>
</dbReference>
<feature type="domain" description="NlpC/P60" evidence="6">
    <location>
        <begin position="95"/>
        <end position="207"/>
    </location>
</feature>
<reference evidence="8" key="1">
    <citation type="journal article" date="2019" name="Int. J. Syst. Evol. Microbiol.">
        <title>The Global Catalogue of Microorganisms (GCM) 10K type strain sequencing project: providing services to taxonomists for standard genome sequencing and annotation.</title>
        <authorList>
            <consortium name="The Broad Institute Genomics Platform"/>
            <consortium name="The Broad Institute Genome Sequencing Center for Infectious Disease"/>
            <person name="Wu L."/>
            <person name="Ma J."/>
        </authorList>
    </citation>
    <scope>NUCLEOTIDE SEQUENCE [LARGE SCALE GENOMIC DNA]</scope>
    <source>
        <strain evidence="8">NBRC 113072</strain>
    </source>
</reference>
<proteinExistence type="inferred from homology"/>
<keyword evidence="8" id="KW-1185">Reference proteome</keyword>
<keyword evidence="2" id="KW-0645">Protease</keyword>
<evidence type="ECO:0000256" key="5">
    <source>
        <dbReference type="SAM" id="SignalP"/>
    </source>
</evidence>